<dbReference type="PANTHER" id="PTHR21011:SF1">
    <property type="entry name" value="SMALL RIBOSOMAL SUBUNIT PROTEIN BS6M"/>
    <property type="match status" value="1"/>
</dbReference>
<protein>
    <recommendedName>
        <fullName evidence="2">Small ribosomal subunit protein bS6m</fullName>
    </recommendedName>
    <alternativeName>
        <fullName evidence="3">28S ribosomal protein S6, mitochondrial</fullName>
    </alternativeName>
</protein>
<dbReference type="NCBIfam" id="TIGR00166">
    <property type="entry name" value="S6"/>
    <property type="match status" value="1"/>
</dbReference>
<proteinExistence type="evidence at transcript level"/>
<organism evidence="4">
    <name type="scientific">Callorhinchus milii</name>
    <name type="common">Ghost shark</name>
    <dbReference type="NCBI Taxonomy" id="7868"/>
    <lineage>
        <taxon>Eukaryota</taxon>
        <taxon>Metazoa</taxon>
        <taxon>Chordata</taxon>
        <taxon>Craniata</taxon>
        <taxon>Vertebrata</taxon>
        <taxon>Chondrichthyes</taxon>
        <taxon>Holocephali</taxon>
        <taxon>Chimaeriformes</taxon>
        <taxon>Callorhinchidae</taxon>
        <taxon>Callorhinchus</taxon>
    </lineage>
</organism>
<evidence type="ECO:0000256" key="2">
    <source>
        <dbReference type="ARBA" id="ARBA00035170"/>
    </source>
</evidence>
<keyword evidence="4" id="KW-0687">Ribonucleoprotein</keyword>
<keyword evidence="4" id="KW-0689">Ribosomal protein</keyword>
<dbReference type="GO" id="GO:0003735">
    <property type="term" value="F:structural constituent of ribosome"/>
    <property type="evidence" value="ECO:0007669"/>
    <property type="project" value="InterPro"/>
</dbReference>
<evidence type="ECO:0000256" key="3">
    <source>
        <dbReference type="ARBA" id="ARBA00035365"/>
    </source>
</evidence>
<dbReference type="CDD" id="cd15465">
    <property type="entry name" value="bS6_mito"/>
    <property type="match status" value="1"/>
</dbReference>
<dbReference type="Gene3D" id="3.30.70.60">
    <property type="match status" value="1"/>
</dbReference>
<evidence type="ECO:0000256" key="1">
    <source>
        <dbReference type="ARBA" id="ARBA00009512"/>
    </source>
</evidence>
<dbReference type="OrthoDB" id="268530at2759"/>
<dbReference type="EMBL" id="JW879097">
    <property type="protein sequence ID" value="AFP11614.1"/>
    <property type="molecule type" value="mRNA"/>
</dbReference>
<dbReference type="GO" id="GO:0070181">
    <property type="term" value="F:small ribosomal subunit rRNA binding"/>
    <property type="evidence" value="ECO:0007669"/>
    <property type="project" value="TreeGrafter"/>
</dbReference>
<dbReference type="GO" id="GO:0006412">
    <property type="term" value="P:translation"/>
    <property type="evidence" value="ECO:0007669"/>
    <property type="project" value="InterPro"/>
</dbReference>
<dbReference type="InterPro" id="IPR014717">
    <property type="entry name" value="Transl_elong_EF1B/ribsomal_bS6"/>
</dbReference>
<dbReference type="SUPFAM" id="SSF54995">
    <property type="entry name" value="Ribosomal protein S6"/>
    <property type="match status" value="1"/>
</dbReference>
<dbReference type="CTD" id="64968"/>
<dbReference type="PANTHER" id="PTHR21011">
    <property type="entry name" value="MITOCHONDRIAL 28S RIBOSOMAL PROTEIN S6"/>
    <property type="match status" value="1"/>
</dbReference>
<dbReference type="GO" id="GO:0005763">
    <property type="term" value="C:mitochondrial small ribosomal subunit"/>
    <property type="evidence" value="ECO:0007669"/>
    <property type="project" value="TreeGrafter"/>
</dbReference>
<dbReference type="Pfam" id="PF01250">
    <property type="entry name" value="Ribosomal_S6"/>
    <property type="match status" value="1"/>
</dbReference>
<dbReference type="AlphaFoldDB" id="V9LG09"/>
<sequence length="122" mass="14046">MPRYDLALIVKAMYRPETAAALRRTVEALLERGAVIRNLENLGERALPYKIFKHNLQHTRAGYFLVDFEAPPSTILSLLDHLGRDIDVIRPTVLKHQPPKSDEKCPGLIQPNYDIKFRSRKK</sequence>
<comment type="similarity">
    <text evidence="1">Belongs to the bacterial ribosomal protein bS6 family.</text>
</comment>
<dbReference type="GeneID" id="103186750"/>
<dbReference type="InterPro" id="IPR000529">
    <property type="entry name" value="Ribosomal_bS6"/>
</dbReference>
<reference evidence="4" key="1">
    <citation type="journal article" date="2014" name="Nature">
        <title>Elephant shark genome provides unique insights into gnathostome evolution.</title>
        <authorList>
            <consortium name="International Elephant Shark Genome Sequencing Consortium"/>
            <person name="Venkatesh B."/>
            <person name="Lee A.P."/>
            <person name="Ravi V."/>
            <person name="Maurya A.K."/>
            <person name="Lian M.M."/>
            <person name="Swann J.B."/>
            <person name="Ohta Y."/>
            <person name="Flajnik M.F."/>
            <person name="Sutoh Y."/>
            <person name="Kasahara M."/>
            <person name="Hoon S."/>
            <person name="Gangu V."/>
            <person name="Roy S.W."/>
            <person name="Irimia M."/>
            <person name="Korzh V."/>
            <person name="Kondrychyn I."/>
            <person name="Lim Z.W."/>
            <person name="Tay B.H."/>
            <person name="Tohari S."/>
            <person name="Kong K.W."/>
            <person name="Ho S."/>
            <person name="Lorente-Galdos B."/>
            <person name="Quilez J."/>
            <person name="Marques-Bonet T."/>
            <person name="Raney B.J."/>
            <person name="Ingham P.W."/>
            <person name="Tay A."/>
            <person name="Hillier L.W."/>
            <person name="Minx P."/>
            <person name="Boehm T."/>
            <person name="Wilson R.K."/>
            <person name="Brenner S."/>
            <person name="Warren W.C."/>
        </authorList>
    </citation>
    <scope>NUCLEOTIDE SEQUENCE</scope>
    <source>
        <tissue evidence="4">Spleen</tissue>
    </source>
</reference>
<accession>V9LG09</accession>
<dbReference type="InterPro" id="IPR035980">
    <property type="entry name" value="Ribosomal_bS6_sf"/>
</dbReference>
<dbReference type="RefSeq" id="XP_007904151.1">
    <property type="nucleotide sequence ID" value="XM_007905960.2"/>
</dbReference>
<evidence type="ECO:0000313" key="4">
    <source>
        <dbReference type="EMBL" id="AFP11614.1"/>
    </source>
</evidence>
<dbReference type="KEGG" id="cmk:103186750"/>
<name>V9LG09_CALMI</name>